<keyword evidence="4" id="KW-1185">Reference proteome</keyword>
<evidence type="ECO:0000259" key="2">
    <source>
        <dbReference type="Pfam" id="PF13968"/>
    </source>
</evidence>
<gene>
    <name evidence="3" type="ORF">LWI28_002171</name>
</gene>
<accession>A0AAD5IBL7</accession>
<protein>
    <recommendedName>
        <fullName evidence="2">DUF4220 domain-containing protein</fullName>
    </recommendedName>
</protein>
<proteinExistence type="predicted"/>
<evidence type="ECO:0000313" key="3">
    <source>
        <dbReference type="EMBL" id="KAI9159814.1"/>
    </source>
</evidence>
<dbReference type="AlphaFoldDB" id="A0AAD5IBL7"/>
<organism evidence="3 4">
    <name type="scientific">Acer negundo</name>
    <name type="common">Box elder</name>
    <dbReference type="NCBI Taxonomy" id="4023"/>
    <lineage>
        <taxon>Eukaryota</taxon>
        <taxon>Viridiplantae</taxon>
        <taxon>Streptophyta</taxon>
        <taxon>Embryophyta</taxon>
        <taxon>Tracheophyta</taxon>
        <taxon>Spermatophyta</taxon>
        <taxon>Magnoliopsida</taxon>
        <taxon>eudicotyledons</taxon>
        <taxon>Gunneridae</taxon>
        <taxon>Pentapetalae</taxon>
        <taxon>rosids</taxon>
        <taxon>malvids</taxon>
        <taxon>Sapindales</taxon>
        <taxon>Sapindaceae</taxon>
        <taxon>Hippocastanoideae</taxon>
        <taxon>Acereae</taxon>
        <taxon>Acer</taxon>
    </lineage>
</organism>
<dbReference type="Pfam" id="PF13968">
    <property type="entry name" value="DUF4220"/>
    <property type="match status" value="1"/>
</dbReference>
<keyword evidence="1" id="KW-0812">Transmembrane</keyword>
<keyword evidence="1" id="KW-0472">Membrane</keyword>
<name>A0AAD5IBL7_ACENE</name>
<dbReference type="EMBL" id="JAJSOW010000106">
    <property type="protein sequence ID" value="KAI9159814.1"/>
    <property type="molecule type" value="Genomic_DNA"/>
</dbReference>
<dbReference type="PANTHER" id="PTHR31325">
    <property type="entry name" value="OS01G0798800 PROTEIN-RELATED"/>
    <property type="match status" value="1"/>
</dbReference>
<feature type="transmembrane region" description="Helical" evidence="1">
    <location>
        <begin position="117"/>
        <end position="136"/>
    </location>
</feature>
<evidence type="ECO:0000256" key="1">
    <source>
        <dbReference type="SAM" id="Phobius"/>
    </source>
</evidence>
<keyword evidence="1" id="KW-1133">Transmembrane helix</keyword>
<feature type="transmembrane region" description="Helical" evidence="1">
    <location>
        <begin position="48"/>
        <end position="69"/>
    </location>
</feature>
<feature type="transmembrane region" description="Helical" evidence="1">
    <location>
        <begin position="142"/>
        <end position="161"/>
    </location>
</feature>
<evidence type="ECO:0000313" key="4">
    <source>
        <dbReference type="Proteomes" id="UP001064489"/>
    </source>
</evidence>
<reference evidence="3" key="2">
    <citation type="submission" date="2023-02" db="EMBL/GenBank/DDBJ databases">
        <authorList>
            <person name="Swenson N.G."/>
            <person name="Wegrzyn J.L."/>
            <person name="Mcevoy S.L."/>
        </authorList>
    </citation>
    <scope>NUCLEOTIDE SEQUENCE</scope>
    <source>
        <strain evidence="3">91603</strain>
        <tissue evidence="3">Leaf</tissue>
    </source>
</reference>
<reference evidence="3" key="1">
    <citation type="journal article" date="2022" name="Plant J.">
        <title>Strategies of tolerance reflected in two North American maple genomes.</title>
        <authorList>
            <person name="McEvoy S.L."/>
            <person name="Sezen U.U."/>
            <person name="Trouern-Trend A."/>
            <person name="McMahon S.M."/>
            <person name="Schaberg P.G."/>
            <person name="Yang J."/>
            <person name="Wegrzyn J.L."/>
            <person name="Swenson N.G."/>
        </authorList>
    </citation>
    <scope>NUCLEOTIDE SEQUENCE</scope>
    <source>
        <strain evidence="3">91603</strain>
    </source>
</reference>
<feature type="transmembrane region" description="Helical" evidence="1">
    <location>
        <begin position="15"/>
        <end position="36"/>
    </location>
</feature>
<feature type="domain" description="DUF4220" evidence="2">
    <location>
        <begin position="51"/>
        <end position="176"/>
    </location>
</feature>
<dbReference type="Proteomes" id="UP001064489">
    <property type="component" value="Chromosome 2"/>
</dbReference>
<feature type="transmembrane region" description="Helical" evidence="1">
    <location>
        <begin position="89"/>
        <end position="110"/>
    </location>
</feature>
<sequence>MELFSASLRKIWKEWNLRVTVLLSLTLQIVLITLGNRRKYNHKLWIRIVVWCAYLSADVIAMFALGIITNNISDIYDEKGGFIDANTELAGFWAPFLLLHLGGPDTITAFSLEDNELWLRHFLGLVVQTLMAIYVLPMSWNGSILSILSLLMFIAGLIKYGERTWVLGKASTEKIRVFRRARQ</sequence>
<comment type="caution">
    <text evidence="3">The sequence shown here is derived from an EMBL/GenBank/DDBJ whole genome shotgun (WGS) entry which is preliminary data.</text>
</comment>
<dbReference type="InterPro" id="IPR025315">
    <property type="entry name" value="DUF4220"/>
</dbReference>